<protein>
    <submittedName>
        <fullName evidence="2">Uncharacterized protein</fullName>
    </submittedName>
</protein>
<dbReference type="Proteomes" id="UP000250321">
    <property type="component" value="Unassembled WGS sequence"/>
</dbReference>
<gene>
    <name evidence="2" type="ORF">Pyn_40739</name>
</gene>
<evidence type="ECO:0000313" key="2">
    <source>
        <dbReference type="EMBL" id="PQP94766.1"/>
    </source>
</evidence>
<name>A0A314XQQ3_PRUYE</name>
<organism evidence="2 3">
    <name type="scientific">Prunus yedoensis var. nudiflora</name>
    <dbReference type="NCBI Taxonomy" id="2094558"/>
    <lineage>
        <taxon>Eukaryota</taxon>
        <taxon>Viridiplantae</taxon>
        <taxon>Streptophyta</taxon>
        <taxon>Embryophyta</taxon>
        <taxon>Tracheophyta</taxon>
        <taxon>Spermatophyta</taxon>
        <taxon>Magnoliopsida</taxon>
        <taxon>eudicotyledons</taxon>
        <taxon>Gunneridae</taxon>
        <taxon>Pentapetalae</taxon>
        <taxon>rosids</taxon>
        <taxon>fabids</taxon>
        <taxon>Rosales</taxon>
        <taxon>Rosaceae</taxon>
        <taxon>Amygdaloideae</taxon>
        <taxon>Amygdaleae</taxon>
        <taxon>Prunus</taxon>
    </lineage>
</organism>
<accession>A0A314XQQ3</accession>
<keyword evidence="1" id="KW-0175">Coiled coil</keyword>
<sequence>MGIWDFISGTTDLLKRNAPDLTAAKNLFSTTYGYGSATVTHIDSAVRDNLNHYLPDEEARSKSLQLGKIIVTHAAMEGLKTIPGYNIVNNSIKELKDSDKQEVDVEALQADVRRLDKELSEYRTMSKSR</sequence>
<evidence type="ECO:0000313" key="3">
    <source>
        <dbReference type="Proteomes" id="UP000250321"/>
    </source>
</evidence>
<dbReference type="OrthoDB" id="765404at2759"/>
<keyword evidence="3" id="KW-1185">Reference proteome</keyword>
<proteinExistence type="predicted"/>
<dbReference type="AlphaFoldDB" id="A0A314XQQ3"/>
<feature type="coiled-coil region" evidence="1">
    <location>
        <begin position="98"/>
        <end position="125"/>
    </location>
</feature>
<dbReference type="EMBL" id="PJQY01002319">
    <property type="protein sequence ID" value="PQP94766.1"/>
    <property type="molecule type" value="Genomic_DNA"/>
</dbReference>
<reference evidence="2 3" key="1">
    <citation type="submission" date="2018-02" db="EMBL/GenBank/DDBJ databases">
        <title>Draft genome of wild Prunus yedoensis var. nudiflora.</title>
        <authorList>
            <person name="Baek S."/>
            <person name="Kim J.-H."/>
            <person name="Choi K."/>
            <person name="Kim G.-B."/>
            <person name="Cho A."/>
            <person name="Jang H."/>
            <person name="Shin C.-H."/>
            <person name="Yu H.-J."/>
            <person name="Mun J.-H."/>
        </authorList>
    </citation>
    <scope>NUCLEOTIDE SEQUENCE [LARGE SCALE GENOMIC DNA]</scope>
    <source>
        <strain evidence="3">cv. Jeju island</strain>
        <tissue evidence="2">Leaf</tissue>
    </source>
</reference>
<comment type="caution">
    <text evidence="2">The sequence shown here is derived from an EMBL/GenBank/DDBJ whole genome shotgun (WGS) entry which is preliminary data.</text>
</comment>
<evidence type="ECO:0000256" key="1">
    <source>
        <dbReference type="SAM" id="Coils"/>
    </source>
</evidence>